<organism evidence="1 2">
    <name type="scientific">Toxocara canis</name>
    <name type="common">Canine roundworm</name>
    <dbReference type="NCBI Taxonomy" id="6265"/>
    <lineage>
        <taxon>Eukaryota</taxon>
        <taxon>Metazoa</taxon>
        <taxon>Ecdysozoa</taxon>
        <taxon>Nematoda</taxon>
        <taxon>Chromadorea</taxon>
        <taxon>Rhabditida</taxon>
        <taxon>Spirurina</taxon>
        <taxon>Ascaridomorpha</taxon>
        <taxon>Ascaridoidea</taxon>
        <taxon>Toxocaridae</taxon>
        <taxon>Toxocara</taxon>
    </lineage>
</organism>
<keyword evidence="2" id="KW-1185">Reference proteome</keyword>
<name>A0A0B2W1G4_TOXCA</name>
<evidence type="ECO:0000313" key="1">
    <source>
        <dbReference type="EMBL" id="KHN87494.1"/>
    </source>
</evidence>
<sequence>MFVVCSAAPSGLSFAAGKPTASMSFLSFCSSSSIFAIESRCICSSFSSVTDFSGINFGLQKTGLRASSLNRTPLCAPSTSFSVDAMQKYVAFADCLVLLKITITNRMQLKFDSSFLLLFRFASFISFRFPVFVSSFLSYIQFQHANQCPVL</sequence>
<comment type="caution">
    <text evidence="1">The sequence shown here is derived from an EMBL/GenBank/DDBJ whole genome shotgun (WGS) entry which is preliminary data.</text>
</comment>
<dbReference type="Proteomes" id="UP000031036">
    <property type="component" value="Unassembled WGS sequence"/>
</dbReference>
<reference evidence="1 2" key="1">
    <citation type="submission" date="2014-11" db="EMBL/GenBank/DDBJ databases">
        <title>Genetic blueprint of the zoonotic pathogen Toxocara canis.</title>
        <authorList>
            <person name="Zhu X.-Q."/>
            <person name="Korhonen P.K."/>
            <person name="Cai H."/>
            <person name="Young N.D."/>
            <person name="Nejsum P."/>
            <person name="von Samson-Himmelstjerna G."/>
            <person name="Boag P.R."/>
            <person name="Tan P."/>
            <person name="Li Q."/>
            <person name="Min J."/>
            <person name="Yang Y."/>
            <person name="Wang X."/>
            <person name="Fang X."/>
            <person name="Hall R.S."/>
            <person name="Hofmann A."/>
            <person name="Sternberg P.W."/>
            <person name="Jex A.R."/>
            <person name="Gasser R.B."/>
        </authorList>
    </citation>
    <scope>NUCLEOTIDE SEQUENCE [LARGE SCALE GENOMIC DNA]</scope>
    <source>
        <strain evidence="1">PN_DK_2014</strain>
    </source>
</reference>
<accession>A0A0B2W1G4</accession>
<dbReference type="AlphaFoldDB" id="A0A0B2W1G4"/>
<evidence type="ECO:0000313" key="2">
    <source>
        <dbReference type="Proteomes" id="UP000031036"/>
    </source>
</evidence>
<proteinExistence type="predicted"/>
<protein>
    <submittedName>
        <fullName evidence="1">Uncharacterized protein</fullName>
    </submittedName>
</protein>
<feature type="non-terminal residue" evidence="1">
    <location>
        <position position="151"/>
    </location>
</feature>
<gene>
    <name evidence="1" type="ORF">Tcan_01506</name>
</gene>
<dbReference type="EMBL" id="JPKZ01000424">
    <property type="protein sequence ID" value="KHN87494.1"/>
    <property type="molecule type" value="Genomic_DNA"/>
</dbReference>